<gene>
    <name evidence="1" type="ORF">DCC88_01425</name>
</gene>
<proteinExistence type="predicted"/>
<keyword evidence="2" id="KW-1185">Reference proteome</keyword>
<dbReference type="AlphaFoldDB" id="A0A369KWH8"/>
<protein>
    <submittedName>
        <fullName evidence="1">Uncharacterized protein</fullName>
    </submittedName>
</protein>
<name>A0A369KWH8_9BACT</name>
<organism evidence="1 2">
    <name type="scientific">Spirobacillus cienkowskii</name>
    <dbReference type="NCBI Taxonomy" id="495820"/>
    <lineage>
        <taxon>Bacteria</taxon>
        <taxon>Pseudomonadati</taxon>
        <taxon>Bdellovibrionota</taxon>
        <taxon>Oligoflexia</taxon>
        <taxon>Silvanigrellales</taxon>
        <taxon>Spirobacillus</taxon>
    </lineage>
</organism>
<comment type="caution">
    <text evidence="1">The sequence shown here is derived from an EMBL/GenBank/DDBJ whole genome shotgun (WGS) entry which is preliminary data.</text>
</comment>
<evidence type="ECO:0000313" key="2">
    <source>
        <dbReference type="Proteomes" id="UP000253934"/>
    </source>
</evidence>
<dbReference type="Proteomes" id="UP000253934">
    <property type="component" value="Unassembled WGS sequence"/>
</dbReference>
<reference evidence="1" key="1">
    <citation type="submission" date="2018-04" db="EMBL/GenBank/DDBJ databases">
        <title>Draft genome sequence of the Candidatus Spirobacillus cienkowskii, a pathogen of freshwater Daphnia species, reconstructed from hemolymph metagenomic reads.</title>
        <authorList>
            <person name="Bresciani L."/>
            <person name="Lemos L.N."/>
            <person name="Wale N."/>
            <person name="Lin J.Y."/>
            <person name="Fernandes G.R."/>
            <person name="Duffy M.A."/>
            <person name="Rodrigues J.M."/>
        </authorList>
    </citation>
    <scope>NUCLEOTIDE SEQUENCE [LARGE SCALE GENOMIC DNA]</scope>
    <source>
        <strain evidence="1">Binning01</strain>
    </source>
</reference>
<dbReference type="EMBL" id="QOVW01000006">
    <property type="protein sequence ID" value="RDB37177.1"/>
    <property type="molecule type" value="Genomic_DNA"/>
</dbReference>
<evidence type="ECO:0000313" key="1">
    <source>
        <dbReference type="EMBL" id="RDB37177.1"/>
    </source>
</evidence>
<accession>A0A369KWH8</accession>
<sequence>MLINKTLFLLFIISFSILSKEKSFSFSSKSNKTEKLIIYNHKEIASKFARGESFKQGQAIYTLYPELKSSFNDDNNSKTLMKEHRASKVIVTESFIIYNFPKFEQKPRYQNQVVFNENTESFGILSGSIIVKMKNNLEFNDSSFEIIKKYPELGYYILALPNKIKIEESIKKVKFNKNVEEFIIEVLENFQETL</sequence>